<dbReference type="Gene3D" id="1.20.5.1930">
    <property type="match status" value="1"/>
</dbReference>
<dbReference type="Gene3D" id="3.30.565.10">
    <property type="entry name" value="Histidine kinase-like ATPase, C-terminal domain"/>
    <property type="match status" value="1"/>
</dbReference>
<evidence type="ECO:0000256" key="7">
    <source>
        <dbReference type="ARBA" id="ARBA00022840"/>
    </source>
</evidence>
<proteinExistence type="predicted"/>
<feature type="transmembrane region" description="Helical" evidence="9">
    <location>
        <begin position="169"/>
        <end position="199"/>
    </location>
</feature>
<evidence type="ECO:0000256" key="6">
    <source>
        <dbReference type="ARBA" id="ARBA00022777"/>
    </source>
</evidence>
<keyword evidence="8" id="KW-0902">Two-component regulatory system</keyword>
<feature type="domain" description="Signal transduction histidine kinase subgroup 3 dimerisation and phosphoacceptor" evidence="10">
    <location>
        <begin position="219"/>
        <end position="284"/>
    </location>
</feature>
<evidence type="ECO:0000256" key="8">
    <source>
        <dbReference type="ARBA" id="ARBA00023012"/>
    </source>
</evidence>
<dbReference type="GO" id="GO:0046983">
    <property type="term" value="F:protein dimerization activity"/>
    <property type="evidence" value="ECO:0007669"/>
    <property type="project" value="InterPro"/>
</dbReference>
<dbReference type="GO" id="GO:0016020">
    <property type="term" value="C:membrane"/>
    <property type="evidence" value="ECO:0007669"/>
    <property type="project" value="InterPro"/>
</dbReference>
<evidence type="ECO:0000256" key="5">
    <source>
        <dbReference type="ARBA" id="ARBA00022741"/>
    </source>
</evidence>
<evidence type="ECO:0000256" key="1">
    <source>
        <dbReference type="ARBA" id="ARBA00000085"/>
    </source>
</evidence>
<dbReference type="Proteomes" id="UP000295431">
    <property type="component" value="Unassembled WGS sequence"/>
</dbReference>
<feature type="transmembrane region" description="Helical" evidence="9">
    <location>
        <begin position="116"/>
        <end position="149"/>
    </location>
</feature>
<dbReference type="InterPro" id="IPR050482">
    <property type="entry name" value="Sensor_HK_TwoCompSys"/>
</dbReference>
<name>A0A4R4P9P1_9ACTN</name>
<dbReference type="GO" id="GO:0005524">
    <property type="term" value="F:ATP binding"/>
    <property type="evidence" value="ECO:0007669"/>
    <property type="project" value="UniProtKB-KW"/>
</dbReference>
<dbReference type="PANTHER" id="PTHR24421">
    <property type="entry name" value="NITRATE/NITRITE SENSOR PROTEIN NARX-RELATED"/>
    <property type="match status" value="1"/>
</dbReference>
<sequence>MEERSARIGGVVRVLRPLIERTTWQRWSHLVVGGALLMPYWFLAMSLSPLLPIGNTVVAVVLMLLVLPAAATFVTGLVPTVRLLEASLARELLKGPAAALVPGSARSWESRLRAAAWFSLHLGAGVVVSGLSLAVPPFAVVMTLAPVVAWDTQFLEVWGWQDDWQQWTAPAIGLAALAVLLALIVAAGTLLSGLAPWFLGPSAAEKLAAAEDRAVKLAERNRLARELHDSVGHALSVVTLQAGAAGRVLDADPAFAREALGAIEESARAALEDLDHVLGLLREDASRPAPQATLKDLGRLLEQTRLAGVKLDAEVAAEVEQVPAAVSREAYRIVQEGLTNALRHAGKVPVRLRLGIAGDRLEMEMSNPLGAYRGDGADHGGGRGLAGVRERVTVLRGDMAAGADGDAWRFRVSLPLRSGT</sequence>
<organism evidence="11 12">
    <name type="scientific">Actinomadura bangladeshensis</name>
    <dbReference type="NCBI Taxonomy" id="453573"/>
    <lineage>
        <taxon>Bacteria</taxon>
        <taxon>Bacillati</taxon>
        <taxon>Actinomycetota</taxon>
        <taxon>Actinomycetes</taxon>
        <taxon>Streptosporangiales</taxon>
        <taxon>Thermomonosporaceae</taxon>
        <taxon>Actinomadura</taxon>
    </lineage>
</organism>
<keyword evidence="5" id="KW-0547">Nucleotide-binding</keyword>
<dbReference type="InterPro" id="IPR036890">
    <property type="entry name" value="HATPase_C_sf"/>
</dbReference>
<evidence type="ECO:0000256" key="9">
    <source>
        <dbReference type="SAM" id="Phobius"/>
    </source>
</evidence>
<evidence type="ECO:0000259" key="10">
    <source>
        <dbReference type="Pfam" id="PF07730"/>
    </source>
</evidence>
<reference evidence="11 12" key="1">
    <citation type="submission" date="2019-03" db="EMBL/GenBank/DDBJ databases">
        <title>Draft genome sequences of novel Actinobacteria.</title>
        <authorList>
            <person name="Sahin N."/>
            <person name="Ay H."/>
            <person name="Saygin H."/>
        </authorList>
    </citation>
    <scope>NUCLEOTIDE SEQUENCE [LARGE SCALE GENOMIC DNA]</scope>
    <source>
        <strain evidence="11 12">DSM 45347</strain>
    </source>
</reference>
<keyword evidence="3" id="KW-0597">Phosphoprotein</keyword>
<protein>
    <recommendedName>
        <fullName evidence="2">histidine kinase</fullName>
        <ecNumber evidence="2">2.7.13.3</ecNumber>
    </recommendedName>
</protein>
<dbReference type="Pfam" id="PF07730">
    <property type="entry name" value="HisKA_3"/>
    <property type="match status" value="1"/>
</dbReference>
<keyword evidence="9" id="KW-0812">Transmembrane</keyword>
<feature type="transmembrane region" description="Helical" evidence="9">
    <location>
        <begin position="57"/>
        <end position="84"/>
    </location>
</feature>
<dbReference type="CDD" id="cd16917">
    <property type="entry name" value="HATPase_UhpB-NarQ-NarX-like"/>
    <property type="match status" value="1"/>
</dbReference>
<keyword evidence="6" id="KW-0418">Kinase</keyword>
<keyword evidence="4" id="KW-0808">Transferase</keyword>
<keyword evidence="12" id="KW-1185">Reference proteome</keyword>
<dbReference type="GO" id="GO:0000155">
    <property type="term" value="F:phosphorelay sensor kinase activity"/>
    <property type="evidence" value="ECO:0007669"/>
    <property type="project" value="InterPro"/>
</dbReference>
<dbReference type="PANTHER" id="PTHR24421:SF10">
    <property type="entry name" value="NITRATE_NITRITE SENSOR PROTEIN NARQ"/>
    <property type="match status" value="1"/>
</dbReference>
<dbReference type="SUPFAM" id="SSF55874">
    <property type="entry name" value="ATPase domain of HSP90 chaperone/DNA topoisomerase II/histidine kinase"/>
    <property type="match status" value="1"/>
</dbReference>
<evidence type="ECO:0000313" key="12">
    <source>
        <dbReference type="Proteomes" id="UP000295431"/>
    </source>
</evidence>
<dbReference type="InterPro" id="IPR011712">
    <property type="entry name" value="Sig_transdc_His_kin_sub3_dim/P"/>
</dbReference>
<feature type="transmembrane region" description="Helical" evidence="9">
    <location>
        <begin position="30"/>
        <end position="51"/>
    </location>
</feature>
<comment type="caution">
    <text evidence="11">The sequence shown here is derived from an EMBL/GenBank/DDBJ whole genome shotgun (WGS) entry which is preliminary data.</text>
</comment>
<comment type="catalytic activity">
    <reaction evidence="1">
        <text>ATP + protein L-histidine = ADP + protein N-phospho-L-histidine.</text>
        <dbReference type="EC" id="2.7.13.3"/>
    </reaction>
</comment>
<evidence type="ECO:0000256" key="3">
    <source>
        <dbReference type="ARBA" id="ARBA00022553"/>
    </source>
</evidence>
<dbReference type="EC" id="2.7.13.3" evidence="2"/>
<gene>
    <name evidence="11" type="ORF">E1284_08330</name>
</gene>
<dbReference type="OrthoDB" id="227596at2"/>
<keyword evidence="9" id="KW-0472">Membrane</keyword>
<keyword evidence="9" id="KW-1133">Transmembrane helix</keyword>
<dbReference type="AlphaFoldDB" id="A0A4R4P9P1"/>
<accession>A0A4R4P9P1</accession>
<evidence type="ECO:0000256" key="4">
    <source>
        <dbReference type="ARBA" id="ARBA00022679"/>
    </source>
</evidence>
<evidence type="ECO:0000256" key="2">
    <source>
        <dbReference type="ARBA" id="ARBA00012438"/>
    </source>
</evidence>
<dbReference type="EMBL" id="SMJW01000029">
    <property type="protein sequence ID" value="TDC17683.1"/>
    <property type="molecule type" value="Genomic_DNA"/>
</dbReference>
<keyword evidence="7" id="KW-0067">ATP-binding</keyword>
<evidence type="ECO:0000313" key="11">
    <source>
        <dbReference type="EMBL" id="TDC17683.1"/>
    </source>
</evidence>